<evidence type="ECO:0000313" key="1">
    <source>
        <dbReference type="EMBL" id="ORY40095.1"/>
    </source>
</evidence>
<protein>
    <submittedName>
        <fullName evidence="1">Uncharacterized protein</fullName>
    </submittedName>
</protein>
<dbReference type="AlphaFoldDB" id="A0A1Y2C1B3"/>
<keyword evidence="2" id="KW-1185">Reference proteome</keyword>
<proteinExistence type="predicted"/>
<gene>
    <name evidence="1" type="ORF">BCR33DRAFT_369483</name>
</gene>
<reference evidence="1 2" key="1">
    <citation type="submission" date="2016-07" db="EMBL/GenBank/DDBJ databases">
        <title>Pervasive Adenine N6-methylation of Active Genes in Fungi.</title>
        <authorList>
            <consortium name="DOE Joint Genome Institute"/>
            <person name="Mondo S.J."/>
            <person name="Dannebaum R.O."/>
            <person name="Kuo R.C."/>
            <person name="Labutti K."/>
            <person name="Haridas S."/>
            <person name="Kuo A."/>
            <person name="Salamov A."/>
            <person name="Ahrendt S.R."/>
            <person name="Lipzen A."/>
            <person name="Sullivan W."/>
            <person name="Andreopoulos W.B."/>
            <person name="Clum A."/>
            <person name="Lindquist E."/>
            <person name="Daum C."/>
            <person name="Ramamoorthy G.K."/>
            <person name="Gryganskyi A."/>
            <person name="Culley D."/>
            <person name="Magnuson J.K."/>
            <person name="James T.Y."/>
            <person name="O'Malley M.A."/>
            <person name="Stajich J.E."/>
            <person name="Spatafora J.W."/>
            <person name="Visel A."/>
            <person name="Grigoriev I.V."/>
        </authorList>
    </citation>
    <scope>NUCLEOTIDE SEQUENCE [LARGE SCALE GENOMIC DNA]</scope>
    <source>
        <strain evidence="1 2">JEL800</strain>
    </source>
</reference>
<accession>A0A1Y2C1B3</accession>
<comment type="caution">
    <text evidence="1">The sequence shown here is derived from an EMBL/GenBank/DDBJ whole genome shotgun (WGS) entry which is preliminary data.</text>
</comment>
<sequence length="175" mass="19254">MTFSDTSSSCGGSDLVTRLSTVYGHNVTGLQFNIDNIGNAEPYDITALKTGFDLVFSSEGKRSDPTGHCEIGWIPTERLVPGQYVLEYKSPVCGASGPILLHNSQENRVKLSIAMVNNNREISMMEANIIDYFSEVFEVPNAAIEVQVLSNVKFSLKIHPTGLHRLTKRIAFTLT</sequence>
<organism evidence="1 2">
    <name type="scientific">Rhizoclosmatium globosum</name>
    <dbReference type="NCBI Taxonomy" id="329046"/>
    <lineage>
        <taxon>Eukaryota</taxon>
        <taxon>Fungi</taxon>
        <taxon>Fungi incertae sedis</taxon>
        <taxon>Chytridiomycota</taxon>
        <taxon>Chytridiomycota incertae sedis</taxon>
        <taxon>Chytridiomycetes</taxon>
        <taxon>Chytridiales</taxon>
        <taxon>Chytriomycetaceae</taxon>
        <taxon>Rhizoclosmatium</taxon>
    </lineage>
</organism>
<dbReference type="EMBL" id="MCGO01000036">
    <property type="protein sequence ID" value="ORY40095.1"/>
    <property type="molecule type" value="Genomic_DNA"/>
</dbReference>
<dbReference type="Proteomes" id="UP000193642">
    <property type="component" value="Unassembled WGS sequence"/>
</dbReference>
<name>A0A1Y2C1B3_9FUNG</name>
<evidence type="ECO:0000313" key="2">
    <source>
        <dbReference type="Proteomes" id="UP000193642"/>
    </source>
</evidence>